<reference evidence="4 5" key="1">
    <citation type="journal article" date="2011" name="Mol. Biol. Evol.">
        <title>Phylogenomic evidence for the presence of a flagellum and cbb3 oxidase in the free-living mitochondrial ancestor.</title>
        <authorList>
            <person name="Sassera D."/>
            <person name="Lo N."/>
            <person name="Epis S."/>
            <person name="D'Auria G."/>
            <person name="Montagna M."/>
            <person name="Comandatore F."/>
            <person name="Horner D."/>
            <person name="Pereto J."/>
            <person name="Luciano A.M."/>
            <person name="Franciosi F."/>
            <person name="Ferri E."/>
            <person name="Crotti E."/>
            <person name="Bazzocchi C."/>
            <person name="Daffonchio D."/>
            <person name="Sacchi L."/>
            <person name="Moya A."/>
            <person name="Latorre A."/>
            <person name="Bandi C."/>
        </authorList>
    </citation>
    <scope>NUCLEOTIDE SEQUENCE [LARGE SCALE GENOMIC DNA]</scope>
    <source>
        <strain evidence="4 5">IricVA</strain>
    </source>
</reference>
<evidence type="ECO:0000259" key="3">
    <source>
        <dbReference type="Pfam" id="PF00171"/>
    </source>
</evidence>
<sequence length="57" mass="6325">MPHAKSFASYELDQVINEINSTGYGLTFGIHSRITSKIHEIASKIKAGNIYANRSIM</sequence>
<dbReference type="GO" id="GO:0004657">
    <property type="term" value="F:proline dehydrogenase activity"/>
    <property type="evidence" value="ECO:0007669"/>
    <property type="project" value="UniProtKB-EC"/>
</dbReference>
<dbReference type="KEGG" id="mmn:midi_00662"/>
<dbReference type="InterPro" id="IPR016161">
    <property type="entry name" value="Ald_DH/histidinol_DH"/>
</dbReference>
<dbReference type="STRING" id="696127.midi_00662"/>
<dbReference type="Gene3D" id="3.40.309.10">
    <property type="entry name" value="Aldehyde Dehydrogenase, Chain A, domain 2"/>
    <property type="match status" value="1"/>
</dbReference>
<dbReference type="InterPro" id="IPR015590">
    <property type="entry name" value="Aldehyde_DH_dom"/>
</dbReference>
<organism evidence="4 5">
    <name type="scientific">Midichloria mitochondrii (strain IricVA)</name>
    <dbReference type="NCBI Taxonomy" id="696127"/>
    <lineage>
        <taxon>Bacteria</taxon>
        <taxon>Pseudomonadati</taxon>
        <taxon>Pseudomonadota</taxon>
        <taxon>Alphaproteobacteria</taxon>
        <taxon>Rickettsiales</taxon>
        <taxon>Candidatus Midichloriaceae</taxon>
        <taxon>Candidatus Midichloria</taxon>
    </lineage>
</organism>
<dbReference type="EMBL" id="CP002130">
    <property type="protein sequence ID" value="AEI88959.1"/>
    <property type="molecule type" value="Genomic_DNA"/>
</dbReference>
<dbReference type="SUPFAM" id="SSF53720">
    <property type="entry name" value="ALDH-like"/>
    <property type="match status" value="1"/>
</dbReference>
<evidence type="ECO:0000256" key="2">
    <source>
        <dbReference type="ARBA" id="ARBA00023027"/>
    </source>
</evidence>
<protein>
    <submittedName>
        <fullName evidence="4">Bifunctional proline dehydrogenase/pyrroline-5-carboxylate dehydrogenase</fullName>
        <ecNumber evidence="4">1.5.5.2</ecNumber>
    </submittedName>
</protein>
<evidence type="ECO:0000256" key="1">
    <source>
        <dbReference type="ARBA" id="ARBA00023002"/>
    </source>
</evidence>
<name>F7XWB0_MIDMI</name>
<dbReference type="PANTHER" id="PTHR42862:SF1">
    <property type="entry name" value="DELTA-1-PYRROLINE-5-CARBOXYLATE DEHYDROGENASE 2, ISOFORM A-RELATED"/>
    <property type="match status" value="1"/>
</dbReference>
<dbReference type="OrthoDB" id="9812625at2"/>
<keyword evidence="1 4" id="KW-0560">Oxidoreductase</keyword>
<keyword evidence="5" id="KW-1185">Reference proteome</keyword>
<dbReference type="AlphaFoldDB" id="F7XWB0"/>
<gene>
    <name evidence="4" type="ordered locus">midi_00662</name>
</gene>
<keyword evidence="2" id="KW-0520">NAD</keyword>
<dbReference type="EC" id="1.5.5.2" evidence="4"/>
<dbReference type="Proteomes" id="UP000006639">
    <property type="component" value="Chromosome"/>
</dbReference>
<proteinExistence type="predicted"/>
<evidence type="ECO:0000313" key="5">
    <source>
        <dbReference type="Proteomes" id="UP000006639"/>
    </source>
</evidence>
<dbReference type="Pfam" id="PF00171">
    <property type="entry name" value="Aldedh"/>
    <property type="match status" value="1"/>
</dbReference>
<dbReference type="PANTHER" id="PTHR42862">
    <property type="entry name" value="DELTA-1-PYRROLINE-5-CARBOXYLATE DEHYDROGENASE 1, ISOFORM A-RELATED"/>
    <property type="match status" value="1"/>
</dbReference>
<evidence type="ECO:0000313" key="4">
    <source>
        <dbReference type="EMBL" id="AEI88959.1"/>
    </source>
</evidence>
<feature type="domain" description="Aldehyde dehydrogenase" evidence="3">
    <location>
        <begin position="11"/>
        <end position="55"/>
    </location>
</feature>
<dbReference type="GO" id="GO:0003842">
    <property type="term" value="F:L-glutamate gamma-semialdehyde dehydrogenase activity"/>
    <property type="evidence" value="ECO:0007669"/>
    <property type="project" value="TreeGrafter"/>
</dbReference>
<accession>F7XWB0</accession>
<dbReference type="InterPro" id="IPR050485">
    <property type="entry name" value="Proline_metab_enzyme"/>
</dbReference>
<dbReference type="InterPro" id="IPR016163">
    <property type="entry name" value="Ald_DH_C"/>
</dbReference>
<dbReference type="HOGENOM" id="CLU_2991739_0_0_5"/>
<dbReference type="GO" id="GO:0010133">
    <property type="term" value="P:L-proline catabolic process to L-glutamate"/>
    <property type="evidence" value="ECO:0007669"/>
    <property type="project" value="TreeGrafter"/>
</dbReference>
<dbReference type="GO" id="GO:0009898">
    <property type="term" value="C:cytoplasmic side of plasma membrane"/>
    <property type="evidence" value="ECO:0007669"/>
    <property type="project" value="TreeGrafter"/>
</dbReference>